<feature type="region of interest" description="Disordered" evidence="2">
    <location>
        <begin position="638"/>
        <end position="691"/>
    </location>
</feature>
<name>R7RYX8_STEHR</name>
<evidence type="ECO:0000313" key="3">
    <source>
        <dbReference type="EMBL" id="EIM80115.1"/>
    </source>
</evidence>
<evidence type="ECO:0000256" key="2">
    <source>
        <dbReference type="SAM" id="MobiDB-lite"/>
    </source>
</evidence>
<dbReference type="Proteomes" id="UP000053927">
    <property type="component" value="Unassembled WGS sequence"/>
</dbReference>
<dbReference type="AlphaFoldDB" id="R7RYX8"/>
<dbReference type="PANTHER" id="PTHR47942">
    <property type="entry name" value="TETRATRICOPEPTIDE REPEAT (TPR)-LIKE SUPERFAMILY PROTEIN-RELATED"/>
    <property type="match status" value="1"/>
</dbReference>
<evidence type="ECO:0000256" key="1">
    <source>
        <dbReference type="ARBA" id="ARBA00022737"/>
    </source>
</evidence>
<reference evidence="4" key="1">
    <citation type="journal article" date="2012" name="Science">
        <title>The Paleozoic origin of enzymatic lignin decomposition reconstructed from 31 fungal genomes.</title>
        <authorList>
            <person name="Floudas D."/>
            <person name="Binder M."/>
            <person name="Riley R."/>
            <person name="Barry K."/>
            <person name="Blanchette R.A."/>
            <person name="Henrissat B."/>
            <person name="Martinez A.T."/>
            <person name="Otillar R."/>
            <person name="Spatafora J.W."/>
            <person name="Yadav J.S."/>
            <person name="Aerts A."/>
            <person name="Benoit I."/>
            <person name="Boyd A."/>
            <person name="Carlson A."/>
            <person name="Copeland A."/>
            <person name="Coutinho P.M."/>
            <person name="de Vries R.P."/>
            <person name="Ferreira P."/>
            <person name="Findley K."/>
            <person name="Foster B."/>
            <person name="Gaskell J."/>
            <person name="Glotzer D."/>
            <person name="Gorecki P."/>
            <person name="Heitman J."/>
            <person name="Hesse C."/>
            <person name="Hori C."/>
            <person name="Igarashi K."/>
            <person name="Jurgens J.A."/>
            <person name="Kallen N."/>
            <person name="Kersten P."/>
            <person name="Kohler A."/>
            <person name="Kuees U."/>
            <person name="Kumar T.K.A."/>
            <person name="Kuo A."/>
            <person name="LaButti K."/>
            <person name="Larrondo L.F."/>
            <person name="Lindquist E."/>
            <person name="Ling A."/>
            <person name="Lombard V."/>
            <person name="Lucas S."/>
            <person name="Lundell T."/>
            <person name="Martin R."/>
            <person name="McLaughlin D.J."/>
            <person name="Morgenstern I."/>
            <person name="Morin E."/>
            <person name="Murat C."/>
            <person name="Nagy L.G."/>
            <person name="Nolan M."/>
            <person name="Ohm R.A."/>
            <person name="Patyshakuliyeva A."/>
            <person name="Rokas A."/>
            <person name="Ruiz-Duenas F.J."/>
            <person name="Sabat G."/>
            <person name="Salamov A."/>
            <person name="Samejima M."/>
            <person name="Schmutz J."/>
            <person name="Slot J.C."/>
            <person name="St John F."/>
            <person name="Stenlid J."/>
            <person name="Sun H."/>
            <person name="Sun S."/>
            <person name="Syed K."/>
            <person name="Tsang A."/>
            <person name="Wiebenga A."/>
            <person name="Young D."/>
            <person name="Pisabarro A."/>
            <person name="Eastwood D.C."/>
            <person name="Martin F."/>
            <person name="Cullen D."/>
            <person name="Grigoriev I.V."/>
            <person name="Hibbett D.S."/>
        </authorList>
    </citation>
    <scope>NUCLEOTIDE SEQUENCE [LARGE SCALE GENOMIC DNA]</scope>
    <source>
        <strain evidence="4">FP-91666</strain>
    </source>
</reference>
<dbReference type="eggNOG" id="KOG4197">
    <property type="taxonomic scope" value="Eukaryota"/>
</dbReference>
<gene>
    <name evidence="3" type="ORF">STEHIDRAFT_162999</name>
</gene>
<dbReference type="InterPro" id="IPR051222">
    <property type="entry name" value="PPR/CCM1_RNA-binding"/>
</dbReference>
<sequence length="691" mass="77262">MRIPPRNFLLPLRHHGLSLARLPSQPRTRSLLSALFSSAPPDHHDGAEHKTKRLKIVTDEPNHARLFLIDESTRPPQNVDDVADPEYSEGVADEDTTGDPQDVQLGRMHRTLRNFHSRLRLNRPEQATEYLQQRLAANAFPVHFVRFRVYEKAIHTLLDRASLGPAISLFNSMLGDTATPSSLLRAKMTSLIYLRDATAPARAPEGLVDALSHILALSSFTQQRLVDLLEYLNKVLDVQVGVLNGVVHCWRESRPTTRLTTATINKLISLAVRLDSLDVAEQWLDVHESDLTSETQPQDHTKTVYHAVAPYTTMISELDEIGALTPEILDSTLQRMDERQVEPDLPLFNTLISTYVRAQDMHKVWAIYDFLILKRSAEVMPDSFTYGTLFNSLYTHTPSNRRRARLRGVRQSENARDPRQLFREMMQSHTLATFGRPSTRSPVLNTAALNVALRTLVHTCDYLAAAVCLQTFEDCKIPVDTKTFRIILVGLLGRVRSHLRVVDESDRWVDRFLPGLDYLDPNDIRIEMVGTLLEIAVHQMSQNSRGASSTSQTHCLPSVAAILTGGEPSKQPYDIRPLGFLLRRAAYANMDHGKGVSRGIVDNALKELKADLVPKLSVQEQLLLSRFRSQLMAQKKAARAKSSGKGLANNGDLSEAEATNKEPGSSRGEVELQENMVDDEDGRLVPGGSGC</sequence>
<dbReference type="EMBL" id="JH687399">
    <property type="protein sequence ID" value="EIM80115.1"/>
    <property type="molecule type" value="Genomic_DNA"/>
</dbReference>
<organism evidence="3 4">
    <name type="scientific">Stereum hirsutum (strain FP-91666)</name>
    <name type="common">White-rot fungus</name>
    <dbReference type="NCBI Taxonomy" id="721885"/>
    <lineage>
        <taxon>Eukaryota</taxon>
        <taxon>Fungi</taxon>
        <taxon>Dikarya</taxon>
        <taxon>Basidiomycota</taxon>
        <taxon>Agaricomycotina</taxon>
        <taxon>Agaricomycetes</taxon>
        <taxon>Russulales</taxon>
        <taxon>Stereaceae</taxon>
        <taxon>Stereum</taxon>
    </lineage>
</organism>
<feature type="region of interest" description="Disordered" evidence="2">
    <location>
        <begin position="71"/>
        <end position="102"/>
    </location>
</feature>
<dbReference type="RefSeq" id="XP_007310729.1">
    <property type="nucleotide sequence ID" value="XM_007310667.1"/>
</dbReference>
<dbReference type="KEGG" id="shs:STEHIDRAFT_162999"/>
<accession>R7RYX8</accession>
<dbReference type="InterPro" id="IPR011990">
    <property type="entry name" value="TPR-like_helical_dom_sf"/>
</dbReference>
<dbReference type="PANTHER" id="PTHR47942:SF85">
    <property type="entry name" value="PENTACOTRIPEPTIDE-REPEAT REGION OF PRORP DOMAIN-CONTAINING PROTEIN"/>
    <property type="match status" value="1"/>
</dbReference>
<feature type="compositionally biased region" description="Acidic residues" evidence="2">
    <location>
        <begin position="81"/>
        <end position="97"/>
    </location>
</feature>
<evidence type="ECO:0000313" key="4">
    <source>
        <dbReference type="Proteomes" id="UP000053927"/>
    </source>
</evidence>
<keyword evidence="1" id="KW-0677">Repeat</keyword>
<dbReference type="Gene3D" id="1.25.40.10">
    <property type="entry name" value="Tetratricopeptide repeat domain"/>
    <property type="match status" value="1"/>
</dbReference>
<evidence type="ECO:0008006" key="5">
    <source>
        <dbReference type="Google" id="ProtNLM"/>
    </source>
</evidence>
<protein>
    <recommendedName>
        <fullName evidence="5">Pentatricopeptide repeat protein</fullName>
    </recommendedName>
</protein>
<dbReference type="OMA" id="STIAQWK"/>
<dbReference type="GeneID" id="18802203"/>
<keyword evidence="4" id="KW-1185">Reference proteome</keyword>
<dbReference type="OrthoDB" id="185373at2759"/>
<proteinExistence type="predicted"/>